<evidence type="ECO:0000256" key="1">
    <source>
        <dbReference type="SAM" id="Phobius"/>
    </source>
</evidence>
<dbReference type="InterPro" id="IPR010718">
    <property type="entry name" value="DUF1294"/>
</dbReference>
<dbReference type="OrthoDB" id="1698854at2"/>
<feature type="transmembrane region" description="Helical" evidence="1">
    <location>
        <begin position="45"/>
        <end position="61"/>
    </location>
</feature>
<keyword evidence="1" id="KW-1133">Transmembrane helix</keyword>
<gene>
    <name evidence="2" type="ORF">SAMN05216347_102175</name>
</gene>
<reference evidence="2 3" key="1">
    <citation type="submission" date="2016-10" db="EMBL/GenBank/DDBJ databases">
        <authorList>
            <person name="de Groot N.N."/>
        </authorList>
    </citation>
    <scope>NUCLEOTIDE SEQUENCE [LARGE SCALE GENOMIC DNA]</scope>
    <source>
        <strain evidence="2 3">Sb04</strain>
    </source>
</reference>
<dbReference type="Proteomes" id="UP000183816">
    <property type="component" value="Unassembled WGS sequence"/>
</dbReference>
<dbReference type="InterPro" id="IPR012156">
    <property type="entry name" value="Cold_shock_CspA"/>
</dbReference>
<dbReference type="GO" id="GO:0003676">
    <property type="term" value="F:nucleic acid binding"/>
    <property type="evidence" value="ECO:0007669"/>
    <property type="project" value="InterPro"/>
</dbReference>
<sequence length="92" mass="10938">MSLKDYTVLVFILWNVFVFITYGVDKQKAKSGHWRIPEKTLLWESILLGGVGALLGGKFFHHKTLKWYFKVCWYLGIIIDIAFVYWLLVMWH</sequence>
<dbReference type="Pfam" id="PF06961">
    <property type="entry name" value="DUF1294"/>
    <property type="match status" value="1"/>
</dbReference>
<evidence type="ECO:0000313" key="2">
    <source>
        <dbReference type="EMBL" id="SDO74447.1"/>
    </source>
</evidence>
<keyword evidence="1" id="KW-0472">Membrane</keyword>
<organism evidence="2 3">
    <name type="scientific">Streptococcus equinus</name>
    <name type="common">Streptococcus bovis</name>
    <dbReference type="NCBI Taxonomy" id="1335"/>
    <lineage>
        <taxon>Bacteria</taxon>
        <taxon>Bacillati</taxon>
        <taxon>Bacillota</taxon>
        <taxon>Bacilli</taxon>
        <taxon>Lactobacillales</taxon>
        <taxon>Streptococcaceae</taxon>
        <taxon>Streptococcus</taxon>
    </lineage>
</organism>
<dbReference type="PIRSF" id="PIRSF002599">
    <property type="entry name" value="Cold_shock_A"/>
    <property type="match status" value="1"/>
</dbReference>
<feature type="transmembrane region" description="Helical" evidence="1">
    <location>
        <begin position="6"/>
        <end position="24"/>
    </location>
</feature>
<dbReference type="AlphaFoldDB" id="A0A1H0M212"/>
<dbReference type="EMBL" id="FNJK01000002">
    <property type="protein sequence ID" value="SDO74447.1"/>
    <property type="molecule type" value="Genomic_DNA"/>
</dbReference>
<evidence type="ECO:0000313" key="3">
    <source>
        <dbReference type="Proteomes" id="UP000183816"/>
    </source>
</evidence>
<name>A0A1H0M212_STREI</name>
<protein>
    <submittedName>
        <fullName evidence="2">Uncharacterized membrane protein YsdA, DUF1294 family</fullName>
    </submittedName>
</protein>
<feature type="transmembrane region" description="Helical" evidence="1">
    <location>
        <begin position="67"/>
        <end position="88"/>
    </location>
</feature>
<dbReference type="RefSeq" id="WP_074481961.1">
    <property type="nucleotide sequence ID" value="NZ_FNJK01000002.1"/>
</dbReference>
<keyword evidence="1" id="KW-0812">Transmembrane</keyword>
<accession>A0A1H0M212</accession>
<proteinExistence type="predicted"/>